<evidence type="ECO:0000313" key="9">
    <source>
        <dbReference type="Proteomes" id="UP000623926"/>
    </source>
</evidence>
<dbReference type="InterPro" id="IPR001845">
    <property type="entry name" value="HTH_ArsR_DNA-bd_dom"/>
</dbReference>
<organism evidence="6 9">
    <name type="scientific">Streptomyces californicus</name>
    <dbReference type="NCBI Taxonomy" id="67351"/>
    <lineage>
        <taxon>Bacteria</taxon>
        <taxon>Bacillati</taxon>
        <taxon>Actinomycetota</taxon>
        <taxon>Actinomycetes</taxon>
        <taxon>Kitasatosporales</taxon>
        <taxon>Streptomycetaceae</taxon>
        <taxon>Streptomyces</taxon>
    </lineage>
</organism>
<dbReference type="EMBL" id="CP070245">
    <property type="protein sequence ID" value="QRV38414.1"/>
    <property type="molecule type" value="Genomic_DNA"/>
</dbReference>
<dbReference type="Pfam" id="PF01022">
    <property type="entry name" value="HTH_5"/>
    <property type="match status" value="1"/>
</dbReference>
<dbReference type="InterPro" id="IPR036390">
    <property type="entry name" value="WH_DNA-bd_sf"/>
</dbReference>
<protein>
    <submittedName>
        <fullName evidence="6">Helix-turn-helix transcriptional regulator</fullName>
    </submittedName>
</protein>
<evidence type="ECO:0000256" key="2">
    <source>
        <dbReference type="ARBA" id="ARBA00023125"/>
    </source>
</evidence>
<dbReference type="AlphaFoldDB" id="A0ABD7D6N9"/>
<keyword evidence="3" id="KW-0804">Transcription</keyword>
<dbReference type="PANTHER" id="PTHR33154:SF12">
    <property type="entry name" value="TRANSCRIPTIONAL REGULATORY PROTEIN"/>
    <property type="match status" value="1"/>
</dbReference>
<evidence type="ECO:0000256" key="1">
    <source>
        <dbReference type="ARBA" id="ARBA00023015"/>
    </source>
</evidence>
<evidence type="ECO:0000259" key="5">
    <source>
        <dbReference type="PROSITE" id="PS50987"/>
    </source>
</evidence>
<dbReference type="CDD" id="cd00090">
    <property type="entry name" value="HTH_ARSR"/>
    <property type="match status" value="1"/>
</dbReference>
<reference evidence="8 9" key="1">
    <citation type="submission" date="2021-02" db="EMBL/GenBank/DDBJ databases">
        <title>FDA dAtabase for Regulatory Grade micrObial Sequences (FDA-ARGOS): Supporting development and validation of Infectious Disease Dx tests.</title>
        <authorList>
            <person name="Sproer C."/>
            <person name="Gronow S."/>
            <person name="Severitt S."/>
            <person name="Schroder I."/>
            <person name="Tallon L."/>
            <person name="Sadzewicz L."/>
            <person name="Zhao X."/>
            <person name="Boylan J."/>
            <person name="Ott S."/>
            <person name="Bowen H."/>
            <person name="Vavikolanu K."/>
            <person name="Mehta A."/>
            <person name="Aluvathingal J."/>
            <person name="Nadendla S."/>
            <person name="Lowell S."/>
            <person name="Myers T."/>
            <person name="Yan Y."/>
            <person name="Sichtig H."/>
        </authorList>
    </citation>
    <scope>NUCLEOTIDE SEQUENCE [LARGE SCALE GENOMIC DNA]</scope>
    <source>
        <strain evidence="7 8">FDAARGOS_1211</strain>
        <strain evidence="6 9">FDAARGOS_1212</strain>
    </source>
</reference>
<dbReference type="Proteomes" id="UP000623926">
    <property type="component" value="Chromosome"/>
</dbReference>
<evidence type="ECO:0000313" key="8">
    <source>
        <dbReference type="Proteomes" id="UP000598054"/>
    </source>
</evidence>
<keyword evidence="1" id="KW-0805">Transcription regulation</keyword>
<dbReference type="EMBL" id="CP070249">
    <property type="protein sequence ID" value="QRV39324.1"/>
    <property type="molecule type" value="Genomic_DNA"/>
</dbReference>
<dbReference type="InterPro" id="IPR011991">
    <property type="entry name" value="ArsR-like_HTH"/>
</dbReference>
<dbReference type="RefSeq" id="WP_199807297.1">
    <property type="nucleotide sequence ID" value="NZ_CP070242.1"/>
</dbReference>
<evidence type="ECO:0000256" key="4">
    <source>
        <dbReference type="SAM" id="MobiDB-lite"/>
    </source>
</evidence>
<dbReference type="Gene3D" id="1.10.10.10">
    <property type="entry name" value="Winged helix-like DNA-binding domain superfamily/Winged helix DNA-binding domain"/>
    <property type="match status" value="1"/>
</dbReference>
<dbReference type="GO" id="GO:0003677">
    <property type="term" value="F:DNA binding"/>
    <property type="evidence" value="ECO:0007669"/>
    <property type="project" value="UniProtKB-KW"/>
</dbReference>
<evidence type="ECO:0000256" key="3">
    <source>
        <dbReference type="ARBA" id="ARBA00023163"/>
    </source>
</evidence>
<dbReference type="PROSITE" id="PS50987">
    <property type="entry name" value="HTH_ARSR_2"/>
    <property type="match status" value="1"/>
</dbReference>
<evidence type="ECO:0000313" key="7">
    <source>
        <dbReference type="EMBL" id="QRV39324.1"/>
    </source>
</evidence>
<accession>A0ABD7D6N9</accession>
<dbReference type="SMART" id="SM00418">
    <property type="entry name" value="HTH_ARSR"/>
    <property type="match status" value="1"/>
</dbReference>
<sequence>MSTPELSTPERAAASGRRIAHPRPEEIRLEAVLHALADPVRLRIARELANGHEDMACIAFDLPVSKSTSTHHFKVLREAGVIRQHYDGTSRMSRLREDDLEALFPGLLAAVLEGARRSAAPPDPA</sequence>
<dbReference type="InterPro" id="IPR051081">
    <property type="entry name" value="HTH_MetalResp_TranReg"/>
</dbReference>
<dbReference type="InterPro" id="IPR036388">
    <property type="entry name" value="WH-like_DNA-bd_sf"/>
</dbReference>
<gene>
    <name evidence="7" type="ORF">I6J41_00335</name>
    <name evidence="6" type="ORF">I6J42_33250</name>
</gene>
<dbReference type="GeneID" id="63977930"/>
<evidence type="ECO:0000313" key="6">
    <source>
        <dbReference type="EMBL" id="QRV38414.1"/>
    </source>
</evidence>
<feature type="region of interest" description="Disordered" evidence="4">
    <location>
        <begin position="1"/>
        <end position="20"/>
    </location>
</feature>
<keyword evidence="8" id="KW-1185">Reference proteome</keyword>
<keyword evidence="2" id="KW-0238">DNA-binding</keyword>
<dbReference type="PANTHER" id="PTHR33154">
    <property type="entry name" value="TRANSCRIPTIONAL REGULATOR, ARSR FAMILY"/>
    <property type="match status" value="1"/>
</dbReference>
<feature type="domain" description="HTH arsR-type" evidence="5">
    <location>
        <begin position="21"/>
        <end position="115"/>
    </location>
</feature>
<dbReference type="Proteomes" id="UP000598054">
    <property type="component" value="Chromosome"/>
</dbReference>
<name>A0ABD7D6N9_9ACTN</name>
<dbReference type="SUPFAM" id="SSF46785">
    <property type="entry name" value="Winged helix' DNA-binding domain"/>
    <property type="match status" value="1"/>
</dbReference>
<proteinExistence type="predicted"/>
<dbReference type="PRINTS" id="PR00778">
    <property type="entry name" value="HTHARSR"/>
</dbReference>